<organism evidence="1 2">
    <name type="scientific">Fusarium denticulatum</name>
    <dbReference type="NCBI Taxonomy" id="48507"/>
    <lineage>
        <taxon>Eukaryota</taxon>
        <taxon>Fungi</taxon>
        <taxon>Dikarya</taxon>
        <taxon>Ascomycota</taxon>
        <taxon>Pezizomycotina</taxon>
        <taxon>Sordariomycetes</taxon>
        <taxon>Hypocreomycetidae</taxon>
        <taxon>Hypocreales</taxon>
        <taxon>Nectriaceae</taxon>
        <taxon>Fusarium</taxon>
        <taxon>Fusarium fujikuroi species complex</taxon>
    </lineage>
</organism>
<evidence type="ECO:0000313" key="2">
    <source>
        <dbReference type="Proteomes" id="UP000562682"/>
    </source>
</evidence>
<dbReference type="Proteomes" id="UP000562682">
    <property type="component" value="Unassembled WGS sequence"/>
</dbReference>
<comment type="caution">
    <text evidence="1">The sequence shown here is derived from an EMBL/GenBank/DDBJ whole genome shotgun (WGS) entry which is preliminary data.</text>
</comment>
<dbReference type="EMBL" id="JAAOAK010000059">
    <property type="protein sequence ID" value="KAF5692710.1"/>
    <property type="molecule type" value="Genomic_DNA"/>
</dbReference>
<evidence type="ECO:0000313" key="1">
    <source>
        <dbReference type="EMBL" id="KAF5692710.1"/>
    </source>
</evidence>
<name>A0A8H5XFK2_9HYPO</name>
<reference evidence="1 2" key="1">
    <citation type="submission" date="2020-05" db="EMBL/GenBank/DDBJ databases">
        <title>Identification and distribution of gene clusters putatively required for synthesis of sphingolipid metabolism inhibitors in phylogenetically diverse species of the filamentous fungus Fusarium.</title>
        <authorList>
            <person name="Kim H.-S."/>
            <person name="Busman M."/>
            <person name="Brown D.W."/>
            <person name="Divon H."/>
            <person name="Uhlig S."/>
            <person name="Proctor R.H."/>
        </authorList>
    </citation>
    <scope>NUCLEOTIDE SEQUENCE [LARGE SCALE GENOMIC DNA]</scope>
    <source>
        <strain evidence="1 2">NRRL 25311</strain>
    </source>
</reference>
<accession>A0A8H5XFK2</accession>
<dbReference type="AlphaFoldDB" id="A0A8H5XFK2"/>
<gene>
    <name evidence="1" type="ORF">FDENT_2585</name>
</gene>
<proteinExistence type="predicted"/>
<protein>
    <submittedName>
        <fullName evidence="1">Uncharacterized protein</fullName>
    </submittedName>
</protein>
<keyword evidence="2" id="KW-1185">Reference proteome</keyword>
<sequence>METFIFLRQLSLTPTVLQPDKLDLNGSSGQEALVVESLDMGLDPVDDLLGEVSAGSRIADTCFDSVELLRRALGPEKARRHSHATTYYSYSSYIGTCTGLEDQEDLICLQADRHKGEYGGTAGDYNDPKGPDGQCRKYIHFKPDTVISESGGYPYFVHNTWYLSEADRLITQDPQLRGGYVAAVRNSNNITFGTPARIPTPVGPEALYCQKHSNYICSGLHSLRPRPGDNSSGSGMTTFIQCMYCIALGHNPLD</sequence>